<evidence type="ECO:0000256" key="1">
    <source>
        <dbReference type="SAM" id="Phobius"/>
    </source>
</evidence>
<dbReference type="EMBL" id="JFKF01000124">
    <property type="protein sequence ID" value="KDO02642.1"/>
    <property type="molecule type" value="Genomic_DNA"/>
</dbReference>
<dbReference type="AlphaFoldDB" id="A0A8E0WL42"/>
<comment type="caution">
    <text evidence="2">The sequence shown here is derived from an EMBL/GenBank/DDBJ whole genome shotgun (WGS) entry which is preliminary data.</text>
</comment>
<reference evidence="2 3" key="1">
    <citation type="submission" date="2014-02" db="EMBL/GenBank/DDBJ databases">
        <title>Draft genome sequence of Rickettsia buchneri sp. nov. ISO7T.</title>
        <authorList>
            <person name="Felsheim R.F."/>
            <person name="Kurtti T.J."/>
            <person name="Munderloh U.G."/>
        </authorList>
    </citation>
    <scope>NUCLEOTIDE SEQUENCE [LARGE SCALE GENOMIC DNA]</scope>
    <source>
        <strain evidence="2 3">ISO7</strain>
    </source>
</reference>
<keyword evidence="1" id="KW-0472">Membrane</keyword>
<dbReference type="NCBIfam" id="TIGR02743">
    <property type="entry name" value="TraW"/>
    <property type="match status" value="1"/>
</dbReference>
<keyword evidence="3" id="KW-1185">Reference proteome</keyword>
<name>A0A8E0WL42_9RICK</name>
<proteinExistence type="predicted"/>
<dbReference type="Proteomes" id="UP000027161">
    <property type="component" value="Unassembled WGS sequence"/>
</dbReference>
<accession>A0A8E0WL42</accession>
<sequence>MIILYQFLSVVLYHFTSVANSLKTWQNMTGYLDLKIIIISSFVLFVIMLKVSYVNAHNNNLAISIDNNSKIEIRDYEVQGHVFPIIEESLLEVIMAKLQIAKQNGVLEKMQEEFKNKVQQKISRPTPVLALAKASINRNWHYDPSFIQKTDVKDQAGNIIVKVGTNVNPLEKISWGEALIFIDGDDEQQVKWAKSKIGKLVLTSGNPIKLAQKLNKPVFFDQGGVLTTRFKIKAVPAIARQEGKLLKISEIKIN</sequence>
<evidence type="ECO:0000313" key="2">
    <source>
        <dbReference type="EMBL" id="KDO02642.1"/>
    </source>
</evidence>
<evidence type="ECO:0000313" key="3">
    <source>
        <dbReference type="Proteomes" id="UP000027161"/>
    </source>
</evidence>
<organism evidence="2 3">
    <name type="scientific">Rickettsia tamurae subsp. buchneri</name>
    <dbReference type="NCBI Taxonomy" id="1462938"/>
    <lineage>
        <taxon>Bacteria</taxon>
        <taxon>Pseudomonadati</taxon>
        <taxon>Pseudomonadota</taxon>
        <taxon>Alphaproteobacteria</taxon>
        <taxon>Rickettsiales</taxon>
        <taxon>Rickettsiaceae</taxon>
        <taxon>Rickettsieae</taxon>
        <taxon>Rickettsia</taxon>
        <taxon>spotted fever group</taxon>
    </lineage>
</organism>
<protein>
    <submittedName>
        <fullName evidence="2">Conjugal transfer pilus assembly protein TraW</fullName>
    </submittedName>
</protein>
<dbReference type="InterPro" id="IPR014114">
    <property type="entry name" value="TraW"/>
</dbReference>
<gene>
    <name evidence="2" type="ORF">REISMN_06000</name>
</gene>
<keyword evidence="1" id="KW-1133">Transmembrane helix</keyword>
<feature type="transmembrane region" description="Helical" evidence="1">
    <location>
        <begin position="31"/>
        <end position="49"/>
    </location>
</feature>
<keyword evidence="1" id="KW-0812">Transmembrane</keyword>